<proteinExistence type="predicted"/>
<gene>
    <name evidence="1" type="ORF">FLAPXU55_03911</name>
</gene>
<dbReference type="AlphaFoldDB" id="A0A9N8P3I5"/>
<protein>
    <submittedName>
        <fullName evidence="1">Uncharacterized protein</fullName>
    </submittedName>
</protein>
<dbReference type="EMBL" id="CAIJDE010000059">
    <property type="protein sequence ID" value="CAC9976187.1"/>
    <property type="molecule type" value="Genomic_DNA"/>
</dbReference>
<organism evidence="1 2">
    <name type="scientific">Flavobacterium panici</name>
    <dbReference type="NCBI Taxonomy" id="2654843"/>
    <lineage>
        <taxon>Bacteria</taxon>
        <taxon>Pseudomonadati</taxon>
        <taxon>Bacteroidota</taxon>
        <taxon>Flavobacteriia</taxon>
        <taxon>Flavobacteriales</taxon>
        <taxon>Flavobacteriaceae</taxon>
        <taxon>Flavobacterium</taxon>
    </lineage>
</organism>
<comment type="caution">
    <text evidence="1">The sequence shown here is derived from an EMBL/GenBank/DDBJ whole genome shotgun (WGS) entry which is preliminary data.</text>
</comment>
<dbReference type="RefSeq" id="WP_165590670.1">
    <property type="nucleotide sequence ID" value="NZ_CAIJDE010000059.1"/>
</dbReference>
<evidence type="ECO:0000313" key="2">
    <source>
        <dbReference type="Proteomes" id="UP000533639"/>
    </source>
</evidence>
<dbReference type="Proteomes" id="UP000533639">
    <property type="component" value="Unassembled WGS sequence"/>
</dbReference>
<reference evidence="1 2" key="1">
    <citation type="submission" date="2020-06" db="EMBL/GenBank/DDBJ databases">
        <authorList>
            <person name="Criscuolo A."/>
        </authorList>
    </citation>
    <scope>NUCLEOTIDE SEQUENCE [LARGE SCALE GENOMIC DNA]</scope>
    <source>
        <strain evidence="1">PXU-55</strain>
    </source>
</reference>
<accession>A0A9N8P3I5</accession>
<name>A0A9N8P3I5_9FLAO</name>
<evidence type="ECO:0000313" key="1">
    <source>
        <dbReference type="EMBL" id="CAC9976187.1"/>
    </source>
</evidence>
<keyword evidence="2" id="KW-1185">Reference proteome</keyword>
<sequence length="51" mass="5621">MKTNKKEIKKFDLEKFEVAKLKNLRTIVGGDAPGDDKTITDVVTGGNNKNT</sequence>